<dbReference type="Gene3D" id="1.25.40.20">
    <property type="entry name" value="Ankyrin repeat-containing domain"/>
    <property type="match status" value="1"/>
</dbReference>
<gene>
    <name evidence="4" type="ORF">BCR33DRAFT_155211</name>
</gene>
<dbReference type="OrthoDB" id="194358at2759"/>
<protein>
    <submittedName>
        <fullName evidence="4">Ankyrin</fullName>
    </submittedName>
</protein>
<dbReference type="PANTHER" id="PTHR24198:SF165">
    <property type="entry name" value="ANKYRIN REPEAT-CONTAINING PROTEIN-RELATED"/>
    <property type="match status" value="1"/>
</dbReference>
<evidence type="ECO:0000313" key="4">
    <source>
        <dbReference type="EMBL" id="ORY45921.1"/>
    </source>
</evidence>
<dbReference type="SUPFAM" id="SSF48403">
    <property type="entry name" value="Ankyrin repeat"/>
    <property type="match status" value="1"/>
</dbReference>
<dbReference type="InterPro" id="IPR036770">
    <property type="entry name" value="Ankyrin_rpt-contain_sf"/>
</dbReference>
<dbReference type="PANTHER" id="PTHR24198">
    <property type="entry name" value="ANKYRIN REPEAT AND PROTEIN KINASE DOMAIN-CONTAINING PROTEIN"/>
    <property type="match status" value="1"/>
</dbReference>
<dbReference type="SMART" id="SM00248">
    <property type="entry name" value="ANK"/>
    <property type="match status" value="4"/>
</dbReference>
<feature type="repeat" description="ANK" evidence="3">
    <location>
        <begin position="144"/>
        <end position="169"/>
    </location>
</feature>
<dbReference type="InterPro" id="IPR002110">
    <property type="entry name" value="Ankyrin_rpt"/>
</dbReference>
<proteinExistence type="predicted"/>
<feature type="repeat" description="ANK" evidence="3">
    <location>
        <begin position="94"/>
        <end position="126"/>
    </location>
</feature>
<keyword evidence="5" id="KW-1185">Reference proteome</keyword>
<dbReference type="Pfam" id="PF12796">
    <property type="entry name" value="Ank_2"/>
    <property type="match status" value="1"/>
</dbReference>
<evidence type="ECO:0000256" key="3">
    <source>
        <dbReference type="PROSITE-ProRule" id="PRU00023"/>
    </source>
</evidence>
<evidence type="ECO:0000313" key="5">
    <source>
        <dbReference type="Proteomes" id="UP000193642"/>
    </source>
</evidence>
<organism evidence="4 5">
    <name type="scientific">Rhizoclosmatium globosum</name>
    <dbReference type="NCBI Taxonomy" id="329046"/>
    <lineage>
        <taxon>Eukaryota</taxon>
        <taxon>Fungi</taxon>
        <taxon>Fungi incertae sedis</taxon>
        <taxon>Chytridiomycota</taxon>
        <taxon>Chytridiomycota incertae sedis</taxon>
        <taxon>Chytridiomycetes</taxon>
        <taxon>Chytridiales</taxon>
        <taxon>Chytriomycetaceae</taxon>
        <taxon>Rhizoclosmatium</taxon>
    </lineage>
</organism>
<evidence type="ECO:0000256" key="2">
    <source>
        <dbReference type="ARBA" id="ARBA00023043"/>
    </source>
</evidence>
<evidence type="ECO:0000256" key="1">
    <source>
        <dbReference type="ARBA" id="ARBA00022737"/>
    </source>
</evidence>
<dbReference type="EMBL" id="MCGO01000018">
    <property type="protein sequence ID" value="ORY45921.1"/>
    <property type="molecule type" value="Genomic_DNA"/>
</dbReference>
<dbReference type="PROSITE" id="PS50297">
    <property type="entry name" value="ANK_REP_REGION"/>
    <property type="match status" value="2"/>
</dbReference>
<name>A0A1Y2CFU6_9FUNG</name>
<dbReference type="AlphaFoldDB" id="A0A1Y2CFU6"/>
<sequence>MCLAINIGDLKGLERLLSSKPDLVCDRGPFGETILHVAILKKKADIAEWIIERYGDDYIPVLQESLQVTEIRLCEISYGQGVKVDGTPYGHQYNGETALHQACKNGMLTVVKLLVDKKVNANVEANGISFQEYSTSWEYPNLYSGSTPLHFAATRRDTLEIIKLLVEKGGADIYRKDQYGNNILHVMAYFGIFNETYQYIVKRNDADLMKGVTKTKLITQDNNHGLTPAMLGLSLGYCSMIEALKEPQWEFGDDIGITQFLWMISARFCISEFFEFWVSNVEISY</sequence>
<dbReference type="PROSITE" id="PS50088">
    <property type="entry name" value="ANK_REPEAT"/>
    <property type="match status" value="2"/>
</dbReference>
<reference evidence="4 5" key="1">
    <citation type="submission" date="2016-07" db="EMBL/GenBank/DDBJ databases">
        <title>Pervasive Adenine N6-methylation of Active Genes in Fungi.</title>
        <authorList>
            <consortium name="DOE Joint Genome Institute"/>
            <person name="Mondo S.J."/>
            <person name="Dannebaum R.O."/>
            <person name="Kuo R.C."/>
            <person name="Labutti K."/>
            <person name="Haridas S."/>
            <person name="Kuo A."/>
            <person name="Salamov A."/>
            <person name="Ahrendt S.R."/>
            <person name="Lipzen A."/>
            <person name="Sullivan W."/>
            <person name="Andreopoulos W.B."/>
            <person name="Clum A."/>
            <person name="Lindquist E."/>
            <person name="Daum C."/>
            <person name="Ramamoorthy G.K."/>
            <person name="Gryganskyi A."/>
            <person name="Culley D."/>
            <person name="Magnuson J.K."/>
            <person name="James T.Y."/>
            <person name="O'Malley M.A."/>
            <person name="Stajich J.E."/>
            <person name="Spatafora J.W."/>
            <person name="Visel A."/>
            <person name="Grigoriev I.V."/>
        </authorList>
    </citation>
    <scope>NUCLEOTIDE SEQUENCE [LARGE SCALE GENOMIC DNA]</scope>
    <source>
        <strain evidence="4 5">JEL800</strain>
    </source>
</reference>
<accession>A0A1Y2CFU6</accession>
<dbReference type="Proteomes" id="UP000193642">
    <property type="component" value="Unassembled WGS sequence"/>
</dbReference>
<keyword evidence="2 3" id="KW-0040">ANK repeat</keyword>
<comment type="caution">
    <text evidence="4">The sequence shown here is derived from an EMBL/GenBank/DDBJ whole genome shotgun (WGS) entry which is preliminary data.</text>
</comment>
<dbReference type="STRING" id="329046.A0A1Y2CFU6"/>
<keyword evidence="1" id="KW-0677">Repeat</keyword>